<accession>A0A1I2BA78</accession>
<reference evidence="6 7" key="1">
    <citation type="submission" date="2016-10" db="EMBL/GenBank/DDBJ databases">
        <authorList>
            <person name="de Groot N.N."/>
        </authorList>
    </citation>
    <scope>NUCLEOTIDE SEQUENCE [LARGE SCALE GENOMIC DNA]</scope>
    <source>
        <strain evidence="6 7">CGMCC 4.3510</strain>
    </source>
</reference>
<dbReference type="Proteomes" id="UP000199323">
    <property type="component" value="Unassembled WGS sequence"/>
</dbReference>
<evidence type="ECO:0000256" key="2">
    <source>
        <dbReference type="ARBA" id="ARBA00023125"/>
    </source>
</evidence>
<dbReference type="EMBL" id="FONG01000003">
    <property type="protein sequence ID" value="SFE53102.1"/>
    <property type="molecule type" value="Genomic_DNA"/>
</dbReference>
<evidence type="ECO:0000259" key="5">
    <source>
        <dbReference type="PROSITE" id="PS50977"/>
    </source>
</evidence>
<keyword evidence="2 4" id="KW-0238">DNA-binding</keyword>
<evidence type="ECO:0000256" key="1">
    <source>
        <dbReference type="ARBA" id="ARBA00023015"/>
    </source>
</evidence>
<dbReference type="GO" id="GO:0003700">
    <property type="term" value="F:DNA-binding transcription factor activity"/>
    <property type="evidence" value="ECO:0007669"/>
    <property type="project" value="TreeGrafter"/>
</dbReference>
<evidence type="ECO:0000313" key="7">
    <source>
        <dbReference type="Proteomes" id="UP000199323"/>
    </source>
</evidence>
<dbReference type="Gene3D" id="1.10.357.10">
    <property type="entry name" value="Tetracycline Repressor, domain 2"/>
    <property type="match status" value="1"/>
</dbReference>
<dbReference type="PANTHER" id="PTHR30055:SF234">
    <property type="entry name" value="HTH-TYPE TRANSCRIPTIONAL REGULATOR BETI"/>
    <property type="match status" value="1"/>
</dbReference>
<sequence length="228" mass="24740">MIATLTDAPVRLAKVRAVTDRLPHTLRSDALDNRERILEAARAVFAADGLNVPMREIARRAGVGPATLYRRFPTKEALVTEAFMEQLSACHAIVDEGLADPDPWHGFCLVIERICELHARDRGFTAAFMSAFPHAIDFATGRDYAMKAIGELARRAKADGRLRDDFVLDDLILVLMANGGIHAASRAARVAASRRFAALAVQAFSAAPEHGPLPPAARLALAVRRGLV</sequence>
<dbReference type="PRINTS" id="PR00455">
    <property type="entry name" value="HTHTETR"/>
</dbReference>
<dbReference type="STRING" id="380248.SAMN05216251_103419"/>
<dbReference type="InterPro" id="IPR036271">
    <property type="entry name" value="Tet_transcr_reg_TetR-rel_C_sf"/>
</dbReference>
<organism evidence="6 7">
    <name type="scientific">Actinacidiphila alni</name>
    <dbReference type="NCBI Taxonomy" id="380248"/>
    <lineage>
        <taxon>Bacteria</taxon>
        <taxon>Bacillati</taxon>
        <taxon>Actinomycetota</taxon>
        <taxon>Actinomycetes</taxon>
        <taxon>Kitasatosporales</taxon>
        <taxon>Streptomycetaceae</taxon>
        <taxon>Actinacidiphila</taxon>
    </lineage>
</organism>
<name>A0A1I2BA78_9ACTN</name>
<evidence type="ECO:0000256" key="3">
    <source>
        <dbReference type="ARBA" id="ARBA00023163"/>
    </source>
</evidence>
<keyword evidence="1" id="KW-0805">Transcription regulation</keyword>
<feature type="DNA-binding region" description="H-T-H motif" evidence="4">
    <location>
        <begin position="53"/>
        <end position="72"/>
    </location>
</feature>
<dbReference type="InterPro" id="IPR050109">
    <property type="entry name" value="HTH-type_TetR-like_transc_reg"/>
</dbReference>
<dbReference type="AlphaFoldDB" id="A0A1I2BA78"/>
<evidence type="ECO:0000256" key="4">
    <source>
        <dbReference type="PROSITE-ProRule" id="PRU00335"/>
    </source>
</evidence>
<dbReference type="PANTHER" id="PTHR30055">
    <property type="entry name" value="HTH-TYPE TRANSCRIPTIONAL REGULATOR RUTR"/>
    <property type="match status" value="1"/>
</dbReference>
<dbReference type="Pfam" id="PF00440">
    <property type="entry name" value="TetR_N"/>
    <property type="match status" value="1"/>
</dbReference>
<dbReference type="PROSITE" id="PS50977">
    <property type="entry name" value="HTH_TETR_2"/>
    <property type="match status" value="1"/>
</dbReference>
<feature type="domain" description="HTH tetR-type" evidence="5">
    <location>
        <begin position="31"/>
        <end position="90"/>
    </location>
</feature>
<keyword evidence="3" id="KW-0804">Transcription</keyword>
<dbReference type="SUPFAM" id="SSF48498">
    <property type="entry name" value="Tetracyclin repressor-like, C-terminal domain"/>
    <property type="match status" value="1"/>
</dbReference>
<gene>
    <name evidence="6" type="ORF">SAMN05216251_103419</name>
</gene>
<evidence type="ECO:0000313" key="6">
    <source>
        <dbReference type="EMBL" id="SFE53102.1"/>
    </source>
</evidence>
<proteinExistence type="predicted"/>
<dbReference type="GO" id="GO:0000976">
    <property type="term" value="F:transcription cis-regulatory region binding"/>
    <property type="evidence" value="ECO:0007669"/>
    <property type="project" value="TreeGrafter"/>
</dbReference>
<dbReference type="InterPro" id="IPR001647">
    <property type="entry name" value="HTH_TetR"/>
</dbReference>
<protein>
    <submittedName>
        <fullName evidence="6">Transcriptional regulator, TetR family</fullName>
    </submittedName>
</protein>
<dbReference type="InterPro" id="IPR009057">
    <property type="entry name" value="Homeodomain-like_sf"/>
</dbReference>
<dbReference type="SUPFAM" id="SSF46689">
    <property type="entry name" value="Homeodomain-like"/>
    <property type="match status" value="1"/>
</dbReference>
<keyword evidence="7" id="KW-1185">Reference proteome</keyword>